<feature type="compositionally biased region" description="Pro residues" evidence="1">
    <location>
        <begin position="256"/>
        <end position="266"/>
    </location>
</feature>
<dbReference type="GeneID" id="104999884"/>
<evidence type="ECO:0000256" key="1">
    <source>
        <dbReference type="SAM" id="MobiDB-lite"/>
    </source>
</evidence>
<protein>
    <submittedName>
        <fullName evidence="3">Basic proline-rich protein-like</fullName>
    </submittedName>
</protein>
<proteinExistence type="predicted"/>
<sequence>MAGGQYLAMVNEAAVNIHHLALRALALAHARDKSGAKGRKVHSGFSDRPPVRLGRLRRPVPGGGSGPGFARARRPPPGAGAPGRGASRRLVIAGARRPLGPRVLRCPRARPGAPPIRLPRGRDAAAPAYNRDPPQQAPRRPPPTRAPRGHCGEPDPSARELSALRRPRPPSAEEAPANGAAWAPERRRRAAGGCRGSLAARLTPRLPPSEGLGSRLGAHVPPPSGPRSCGEDAGSCWRRLGGAPPCPSPRSSDTAPAPPPPPPPSPGGARTLAPSPESLPPRGGRLWSCGSWVRGAAGETRKADPGAALDRPRTLSGVRMRGRGVPVGGGDRECARAWLRVPARAPAFVGKRRGSACVSPVFAE</sequence>
<dbReference type="Proteomes" id="UP000515208">
    <property type="component" value="Unplaced"/>
</dbReference>
<dbReference type="KEGG" id="bbis:104999884"/>
<feature type="region of interest" description="Disordered" evidence="1">
    <location>
        <begin position="102"/>
        <end position="286"/>
    </location>
</feature>
<keyword evidence="2" id="KW-1185">Reference proteome</keyword>
<feature type="compositionally biased region" description="Pro residues" evidence="1">
    <location>
        <begin position="135"/>
        <end position="145"/>
    </location>
</feature>
<evidence type="ECO:0000313" key="3">
    <source>
        <dbReference type="RefSeq" id="XP_010853813.1"/>
    </source>
</evidence>
<gene>
    <name evidence="3" type="primary">LOC104999884</name>
</gene>
<reference evidence="3" key="1">
    <citation type="submission" date="2025-08" db="UniProtKB">
        <authorList>
            <consortium name="RefSeq"/>
        </authorList>
    </citation>
    <scope>IDENTIFICATION</scope>
    <source>
        <tissue evidence="3">Blood</tissue>
    </source>
</reference>
<organism evidence="2 3">
    <name type="scientific">Bison bison bison</name>
    <name type="common">North American plains bison</name>
    <dbReference type="NCBI Taxonomy" id="43346"/>
    <lineage>
        <taxon>Eukaryota</taxon>
        <taxon>Metazoa</taxon>
        <taxon>Chordata</taxon>
        <taxon>Craniata</taxon>
        <taxon>Vertebrata</taxon>
        <taxon>Euteleostomi</taxon>
        <taxon>Mammalia</taxon>
        <taxon>Eutheria</taxon>
        <taxon>Laurasiatheria</taxon>
        <taxon>Artiodactyla</taxon>
        <taxon>Ruminantia</taxon>
        <taxon>Pecora</taxon>
        <taxon>Bovidae</taxon>
        <taxon>Bovinae</taxon>
        <taxon>Bison</taxon>
    </lineage>
</organism>
<feature type="compositionally biased region" description="Low complexity" evidence="1">
    <location>
        <begin position="172"/>
        <end position="183"/>
    </location>
</feature>
<feature type="region of interest" description="Disordered" evidence="1">
    <location>
        <begin position="34"/>
        <end position="90"/>
    </location>
</feature>
<dbReference type="RefSeq" id="XP_010853813.1">
    <property type="nucleotide sequence ID" value="XM_010855511.1"/>
</dbReference>
<evidence type="ECO:0000313" key="2">
    <source>
        <dbReference type="Proteomes" id="UP000515208"/>
    </source>
</evidence>
<dbReference type="AlphaFoldDB" id="A0A6P3IHG5"/>
<accession>A0A6P3IHG5</accession>
<name>A0A6P3IHG5_BISBB</name>